<keyword evidence="2" id="KW-1185">Reference proteome</keyword>
<reference evidence="1" key="1">
    <citation type="submission" date="2021-01" db="EMBL/GenBank/DDBJ databases">
        <title>Whole genome shotgun sequence of Cellulomonas chitinilytica NBRC 110799.</title>
        <authorList>
            <person name="Komaki H."/>
            <person name="Tamura T."/>
        </authorList>
    </citation>
    <scope>NUCLEOTIDE SEQUENCE</scope>
    <source>
        <strain evidence="1">NBRC 110799</strain>
    </source>
</reference>
<dbReference type="Proteomes" id="UP000632740">
    <property type="component" value="Unassembled WGS sequence"/>
</dbReference>
<name>A0A919P0J6_9CELL</name>
<evidence type="ECO:0000313" key="1">
    <source>
        <dbReference type="EMBL" id="GIG20440.1"/>
    </source>
</evidence>
<comment type="caution">
    <text evidence="1">The sequence shown here is derived from an EMBL/GenBank/DDBJ whole genome shotgun (WGS) entry which is preliminary data.</text>
</comment>
<accession>A0A919P0J6</accession>
<proteinExistence type="predicted"/>
<organism evidence="1 2">
    <name type="scientific">Cellulomonas chitinilytica</name>
    <dbReference type="NCBI Taxonomy" id="398759"/>
    <lineage>
        <taxon>Bacteria</taxon>
        <taxon>Bacillati</taxon>
        <taxon>Actinomycetota</taxon>
        <taxon>Actinomycetes</taxon>
        <taxon>Micrococcales</taxon>
        <taxon>Cellulomonadaceae</taxon>
        <taxon>Cellulomonas</taxon>
    </lineage>
</organism>
<dbReference type="RefSeq" id="WP_203749820.1">
    <property type="nucleotide sequence ID" value="NZ_BONK01000003.1"/>
</dbReference>
<sequence>MKAHVTYTQDGKITSVGLGGHLAAEDDERVAEVDLPASFPKLSGPDAERAVARAVAALVVRPGGTLGTAT</sequence>
<gene>
    <name evidence="1" type="ORF">Cch01nite_11640</name>
</gene>
<dbReference type="EMBL" id="BONK01000003">
    <property type="protein sequence ID" value="GIG20440.1"/>
    <property type="molecule type" value="Genomic_DNA"/>
</dbReference>
<protein>
    <submittedName>
        <fullName evidence="1">Uncharacterized protein</fullName>
    </submittedName>
</protein>
<evidence type="ECO:0000313" key="2">
    <source>
        <dbReference type="Proteomes" id="UP000632740"/>
    </source>
</evidence>
<dbReference type="AlphaFoldDB" id="A0A919P0J6"/>